<reference evidence="1" key="1">
    <citation type="submission" date="2014-11" db="EMBL/GenBank/DDBJ databases">
        <authorList>
            <person name="Amaro Gonzalez C."/>
        </authorList>
    </citation>
    <scope>NUCLEOTIDE SEQUENCE</scope>
</reference>
<accession>A0A0E9VQU8</accession>
<proteinExistence type="predicted"/>
<dbReference type="AlphaFoldDB" id="A0A0E9VQU8"/>
<sequence>MSSTRQSGTIIIIYLDIS</sequence>
<reference evidence="1" key="2">
    <citation type="journal article" date="2015" name="Fish Shellfish Immunol.">
        <title>Early steps in the European eel (Anguilla anguilla)-Vibrio vulnificus interaction in the gills: Role of the RtxA13 toxin.</title>
        <authorList>
            <person name="Callol A."/>
            <person name="Pajuelo D."/>
            <person name="Ebbesson L."/>
            <person name="Teles M."/>
            <person name="MacKenzie S."/>
            <person name="Amaro C."/>
        </authorList>
    </citation>
    <scope>NUCLEOTIDE SEQUENCE</scope>
</reference>
<evidence type="ECO:0000313" key="1">
    <source>
        <dbReference type="EMBL" id="JAH80489.1"/>
    </source>
</evidence>
<organism evidence="1">
    <name type="scientific">Anguilla anguilla</name>
    <name type="common">European freshwater eel</name>
    <name type="synonym">Muraena anguilla</name>
    <dbReference type="NCBI Taxonomy" id="7936"/>
    <lineage>
        <taxon>Eukaryota</taxon>
        <taxon>Metazoa</taxon>
        <taxon>Chordata</taxon>
        <taxon>Craniata</taxon>
        <taxon>Vertebrata</taxon>
        <taxon>Euteleostomi</taxon>
        <taxon>Actinopterygii</taxon>
        <taxon>Neopterygii</taxon>
        <taxon>Teleostei</taxon>
        <taxon>Anguilliformes</taxon>
        <taxon>Anguillidae</taxon>
        <taxon>Anguilla</taxon>
    </lineage>
</organism>
<name>A0A0E9VQU8_ANGAN</name>
<protein>
    <submittedName>
        <fullName evidence="1">Uncharacterized protein</fullName>
    </submittedName>
</protein>
<dbReference type="EMBL" id="GBXM01028088">
    <property type="protein sequence ID" value="JAH80489.1"/>
    <property type="molecule type" value="Transcribed_RNA"/>
</dbReference>